<gene>
    <name evidence="2" type="ORF">G7Z17_g11907</name>
</gene>
<evidence type="ECO:0000313" key="3">
    <source>
        <dbReference type="Proteomes" id="UP000722485"/>
    </source>
</evidence>
<protein>
    <submittedName>
        <fullName evidence="2">Uncharacterized protein</fullName>
    </submittedName>
</protein>
<reference evidence="2" key="1">
    <citation type="submission" date="2020-03" db="EMBL/GenBank/DDBJ databases">
        <title>Draft Genome Sequence of Cylindrodendrum hubeiense.</title>
        <authorList>
            <person name="Buettner E."/>
            <person name="Kellner H."/>
        </authorList>
    </citation>
    <scope>NUCLEOTIDE SEQUENCE</scope>
    <source>
        <strain evidence="2">IHI 201604</strain>
    </source>
</reference>
<dbReference type="AlphaFoldDB" id="A0A9P5GYM9"/>
<evidence type="ECO:0000256" key="1">
    <source>
        <dbReference type="SAM" id="MobiDB-lite"/>
    </source>
</evidence>
<organism evidence="2 3">
    <name type="scientific">Cylindrodendrum hubeiense</name>
    <dbReference type="NCBI Taxonomy" id="595255"/>
    <lineage>
        <taxon>Eukaryota</taxon>
        <taxon>Fungi</taxon>
        <taxon>Dikarya</taxon>
        <taxon>Ascomycota</taxon>
        <taxon>Pezizomycotina</taxon>
        <taxon>Sordariomycetes</taxon>
        <taxon>Hypocreomycetidae</taxon>
        <taxon>Hypocreales</taxon>
        <taxon>Nectriaceae</taxon>
        <taxon>Cylindrodendrum</taxon>
    </lineage>
</organism>
<accession>A0A9P5GYM9</accession>
<dbReference type="EMBL" id="JAANBB010000487">
    <property type="protein sequence ID" value="KAF7541576.1"/>
    <property type="molecule type" value="Genomic_DNA"/>
</dbReference>
<proteinExistence type="predicted"/>
<name>A0A9P5GYM9_9HYPO</name>
<evidence type="ECO:0000313" key="2">
    <source>
        <dbReference type="EMBL" id="KAF7541576.1"/>
    </source>
</evidence>
<dbReference type="Proteomes" id="UP000722485">
    <property type="component" value="Unassembled WGS sequence"/>
</dbReference>
<comment type="caution">
    <text evidence="2">The sequence shown here is derived from an EMBL/GenBank/DDBJ whole genome shotgun (WGS) entry which is preliminary data.</text>
</comment>
<keyword evidence="3" id="KW-1185">Reference proteome</keyword>
<feature type="region of interest" description="Disordered" evidence="1">
    <location>
        <begin position="1"/>
        <end position="47"/>
    </location>
</feature>
<feature type="compositionally biased region" description="Pro residues" evidence="1">
    <location>
        <begin position="27"/>
        <end position="43"/>
    </location>
</feature>
<sequence>MSNQDYYQNPEPGRLSPAPPARKQTPAPTPAPAPAPAPAPPAAPLRLRHRTLDARFPTLMLARRPITHRKPFQRTQS</sequence>